<keyword evidence="1" id="KW-0732">Signal</keyword>
<dbReference type="Proteomes" id="UP001229313">
    <property type="component" value="Chromosome"/>
</dbReference>
<feature type="signal peptide" evidence="1">
    <location>
        <begin position="1"/>
        <end position="22"/>
    </location>
</feature>
<protein>
    <recommendedName>
        <fullName evidence="4">DUF5666 domain-containing protein</fullName>
    </recommendedName>
</protein>
<accession>A0ABY9P614</accession>
<evidence type="ECO:0000313" key="2">
    <source>
        <dbReference type="EMBL" id="WMT02414.1"/>
    </source>
</evidence>
<gene>
    <name evidence="2" type="ORF">RDV84_20990</name>
</gene>
<dbReference type="RefSeq" id="WP_250442754.1">
    <property type="nucleotide sequence ID" value="NZ_CP133568.1"/>
</dbReference>
<proteinExistence type="predicted"/>
<sequence>MKPTTVVVALLFLLAAAAAAGADERVYVGKIVEVSPGRIAIGRKNAVVYIGFYGEAKALERLADVRVGDEVRAVFGTGTPPGATETINKLVDIRRCAGNDRQCAADGRAEDARDAMEERARAAGSRQDSQCSRALDEAFLKDPRYVAPVEVDGALAEAMRLELNSFVGPRRDCAHGILAGHQAAVFDTCVAQGCGERIGGGCGHLAGYAVTDAAIRHAVLECRAK</sequence>
<name>A0ABY9P614_9GAMM</name>
<evidence type="ECO:0000256" key="1">
    <source>
        <dbReference type="SAM" id="SignalP"/>
    </source>
</evidence>
<feature type="chain" id="PRO_5046684206" description="DUF5666 domain-containing protein" evidence="1">
    <location>
        <begin position="23"/>
        <end position="225"/>
    </location>
</feature>
<dbReference type="EMBL" id="CP133568">
    <property type="protein sequence ID" value="WMT02414.1"/>
    <property type="molecule type" value="Genomic_DNA"/>
</dbReference>
<evidence type="ECO:0008006" key="4">
    <source>
        <dbReference type="Google" id="ProtNLM"/>
    </source>
</evidence>
<reference evidence="2 3" key="1">
    <citation type="submission" date="2023-08" db="EMBL/GenBank/DDBJ databases">
        <title>The whole genome sequence of Lysobacter yananisis.</title>
        <authorList>
            <person name="Sun H."/>
        </authorList>
    </citation>
    <scope>NUCLEOTIDE SEQUENCE [LARGE SCALE GENOMIC DNA]</scope>
    <source>
        <strain evidence="2 3">SNNU513</strain>
    </source>
</reference>
<organism evidence="2 3">
    <name type="scientific">Lysobacter yananisis</name>
    <dbReference type="NCBI Taxonomy" id="1003114"/>
    <lineage>
        <taxon>Bacteria</taxon>
        <taxon>Pseudomonadati</taxon>
        <taxon>Pseudomonadota</taxon>
        <taxon>Gammaproteobacteria</taxon>
        <taxon>Lysobacterales</taxon>
        <taxon>Lysobacteraceae</taxon>
        <taxon>Lysobacter</taxon>
    </lineage>
</organism>
<evidence type="ECO:0000313" key="3">
    <source>
        <dbReference type="Proteomes" id="UP001229313"/>
    </source>
</evidence>
<keyword evidence="3" id="KW-1185">Reference proteome</keyword>